<keyword evidence="1" id="KW-1133">Transmembrane helix</keyword>
<reference evidence="2" key="1">
    <citation type="submission" date="2022-10" db="EMBL/GenBank/DDBJ databases">
        <title>Genome sequence of Actinomyces israelii ATCC 10048.</title>
        <authorList>
            <person name="Watt R.M."/>
            <person name="Tong W.M."/>
        </authorList>
    </citation>
    <scope>NUCLEOTIDE SEQUENCE</scope>
    <source>
        <strain evidence="2">ATCC 10048</strain>
    </source>
</reference>
<protein>
    <submittedName>
        <fullName evidence="2">DUF2752 domain-containing protein</fullName>
    </submittedName>
</protein>
<gene>
    <name evidence="2" type="ORF">OHJ16_00420</name>
</gene>
<organism evidence="2 3">
    <name type="scientific">Actinomyces israelii</name>
    <dbReference type="NCBI Taxonomy" id="1659"/>
    <lineage>
        <taxon>Bacteria</taxon>
        <taxon>Bacillati</taxon>
        <taxon>Actinomycetota</taxon>
        <taxon>Actinomycetes</taxon>
        <taxon>Actinomycetales</taxon>
        <taxon>Actinomycetaceae</taxon>
        <taxon>Actinomyces</taxon>
    </lineage>
</organism>
<dbReference type="InterPro" id="IPR021215">
    <property type="entry name" value="DUF2752"/>
</dbReference>
<feature type="transmembrane region" description="Helical" evidence="1">
    <location>
        <begin position="97"/>
        <end position="119"/>
    </location>
</feature>
<sequence length="127" mass="13194">MVAAACLPGALVVIGGLRPSAAGPDLCFLHRTTGMWCPLCGGTRATRALLHGNLTEAIGYNPFALGFEVLAVLLVVRWLVSRRAGGTRPFVSAHEAVALFAVAAVFAVVRNLPGMWVYLGPLLGPAG</sequence>
<keyword evidence="1" id="KW-0812">Transmembrane</keyword>
<dbReference type="Proteomes" id="UP001072034">
    <property type="component" value="Unassembled WGS sequence"/>
</dbReference>
<accession>A0ABT4I451</accession>
<evidence type="ECO:0000256" key="1">
    <source>
        <dbReference type="SAM" id="Phobius"/>
    </source>
</evidence>
<keyword evidence="3" id="KW-1185">Reference proteome</keyword>
<dbReference type="Pfam" id="PF10825">
    <property type="entry name" value="DUF2752"/>
    <property type="match status" value="1"/>
</dbReference>
<feature type="transmembrane region" description="Helical" evidence="1">
    <location>
        <begin position="57"/>
        <end position="76"/>
    </location>
</feature>
<dbReference type="EMBL" id="JAPTMY010000001">
    <property type="protein sequence ID" value="MCZ0856513.1"/>
    <property type="molecule type" value="Genomic_DNA"/>
</dbReference>
<evidence type="ECO:0000313" key="3">
    <source>
        <dbReference type="Proteomes" id="UP001072034"/>
    </source>
</evidence>
<comment type="caution">
    <text evidence="2">The sequence shown here is derived from an EMBL/GenBank/DDBJ whole genome shotgun (WGS) entry which is preliminary data.</text>
</comment>
<keyword evidence="1" id="KW-0472">Membrane</keyword>
<evidence type="ECO:0000313" key="2">
    <source>
        <dbReference type="EMBL" id="MCZ0856513.1"/>
    </source>
</evidence>
<proteinExistence type="predicted"/>
<name>A0ABT4I451_9ACTO</name>